<keyword evidence="4 5" id="KW-0732">Signal</keyword>
<dbReference type="Gramene" id="OIT31892">
    <property type="protein sequence ID" value="OIT31892"/>
    <property type="gene ID" value="A4A49_54594"/>
</dbReference>
<comment type="subcellular location">
    <subcellularLocation>
        <location evidence="1">Secreted</location>
    </subcellularLocation>
</comment>
<dbReference type="GO" id="GO:0007165">
    <property type="term" value="P:signal transduction"/>
    <property type="evidence" value="ECO:0007669"/>
    <property type="project" value="InterPro"/>
</dbReference>
<keyword evidence="3" id="KW-0964">Secreted</keyword>
<dbReference type="EMBL" id="MJEQ01001175">
    <property type="protein sequence ID" value="OIT31892.1"/>
    <property type="molecule type" value="Genomic_DNA"/>
</dbReference>
<dbReference type="Gramene" id="OIT31890">
    <property type="protein sequence ID" value="OIT31890"/>
    <property type="gene ID" value="A4A49_58440"/>
</dbReference>
<protein>
    <submittedName>
        <fullName evidence="6">Uncharacterized protein</fullName>
    </submittedName>
</protein>
<dbReference type="PANTHER" id="PTHR34450">
    <property type="entry name" value="DEFENSIN-LIKE PROTEIN 245-RELATED"/>
    <property type="match status" value="1"/>
</dbReference>
<dbReference type="EMBL" id="MJEQ01003615">
    <property type="protein sequence ID" value="OIT22553.1"/>
    <property type="molecule type" value="Genomic_DNA"/>
</dbReference>
<feature type="signal peptide" evidence="5">
    <location>
        <begin position="1"/>
        <end position="24"/>
    </location>
</feature>
<comment type="similarity">
    <text evidence="2">Belongs to the DEFL family.</text>
</comment>
<dbReference type="AlphaFoldDB" id="A0A1J6KTX3"/>
<dbReference type="Proteomes" id="UP000187609">
    <property type="component" value="Unassembled WGS sequence"/>
</dbReference>
<evidence type="ECO:0000313" key="7">
    <source>
        <dbReference type="EMBL" id="OIT31890.1"/>
    </source>
</evidence>
<evidence type="ECO:0000313" key="9">
    <source>
        <dbReference type="Proteomes" id="UP000187609"/>
    </source>
</evidence>
<evidence type="ECO:0000256" key="1">
    <source>
        <dbReference type="ARBA" id="ARBA00004613"/>
    </source>
</evidence>
<comment type="caution">
    <text evidence="6">The sequence shown here is derived from an EMBL/GenBank/DDBJ whole genome shotgun (WGS) entry which is preliminary data.</text>
</comment>
<organism evidence="6 9">
    <name type="scientific">Nicotiana attenuata</name>
    <name type="common">Coyote tobacco</name>
    <dbReference type="NCBI Taxonomy" id="49451"/>
    <lineage>
        <taxon>Eukaryota</taxon>
        <taxon>Viridiplantae</taxon>
        <taxon>Streptophyta</taxon>
        <taxon>Embryophyta</taxon>
        <taxon>Tracheophyta</taxon>
        <taxon>Spermatophyta</taxon>
        <taxon>Magnoliopsida</taxon>
        <taxon>eudicotyledons</taxon>
        <taxon>Gunneridae</taxon>
        <taxon>Pentapetalae</taxon>
        <taxon>asterids</taxon>
        <taxon>lamiids</taxon>
        <taxon>Solanales</taxon>
        <taxon>Solanaceae</taxon>
        <taxon>Nicotianoideae</taxon>
        <taxon>Nicotianeae</taxon>
        <taxon>Nicotiana</taxon>
    </lineage>
</organism>
<reference evidence="6 9" key="1">
    <citation type="submission" date="2016-11" db="EMBL/GenBank/DDBJ databases">
        <title>The genome of Nicotiana attenuata.</title>
        <authorList>
            <person name="Xu S."/>
            <person name="Brockmoeller T."/>
            <person name="Gaquerel E."/>
            <person name="Navarro A."/>
            <person name="Kuhl H."/>
            <person name="Gase K."/>
            <person name="Ling Z."/>
            <person name="Zhou W."/>
            <person name="Kreitzer C."/>
            <person name="Stanke M."/>
            <person name="Tang H."/>
            <person name="Lyons E."/>
            <person name="Pandey P."/>
            <person name="Pandey S.P."/>
            <person name="Timmermann B."/>
            <person name="Baldwin I.T."/>
        </authorList>
    </citation>
    <scope>NUCLEOTIDE SEQUENCE [LARGE SCALE GENOMIC DNA]</scope>
    <source>
        <strain evidence="9">cv. UT</strain>
        <strain evidence="6">UT</strain>
        <tissue evidence="6">Leaves</tissue>
    </source>
</reference>
<feature type="chain" id="PRO_5036022434" evidence="5">
    <location>
        <begin position="25"/>
        <end position="79"/>
    </location>
</feature>
<dbReference type="PANTHER" id="PTHR34450:SF2">
    <property type="entry name" value="SCR-LIKE PROTEIN"/>
    <property type="match status" value="1"/>
</dbReference>
<evidence type="ECO:0000256" key="3">
    <source>
        <dbReference type="ARBA" id="ARBA00022525"/>
    </source>
</evidence>
<evidence type="ECO:0000256" key="4">
    <source>
        <dbReference type="ARBA" id="ARBA00022729"/>
    </source>
</evidence>
<dbReference type="Gramene" id="OIT22553">
    <property type="protein sequence ID" value="OIT22553"/>
    <property type="gene ID" value="A4A49_56028"/>
</dbReference>
<dbReference type="GO" id="GO:0005576">
    <property type="term" value="C:extracellular region"/>
    <property type="evidence" value="ECO:0007669"/>
    <property type="project" value="UniProtKB-SubCell"/>
</dbReference>
<name>A0A1J6KTX3_NICAT</name>
<evidence type="ECO:0000256" key="5">
    <source>
        <dbReference type="SAM" id="SignalP"/>
    </source>
</evidence>
<keyword evidence="9" id="KW-1185">Reference proteome</keyword>
<evidence type="ECO:0000313" key="8">
    <source>
        <dbReference type="EMBL" id="OIT31892.1"/>
    </source>
</evidence>
<gene>
    <name evidence="8" type="ORF">A4A49_54594</name>
    <name evidence="6" type="ORF">A4A49_56028</name>
    <name evidence="7" type="ORF">A4A49_58440</name>
</gene>
<proteinExistence type="inferred from homology"/>
<dbReference type="InterPro" id="IPR010682">
    <property type="entry name" value="SCRL"/>
</dbReference>
<dbReference type="OMA" id="VCANIDC"/>
<accession>A0A1J6KTX3</accession>
<dbReference type="EMBL" id="MJEQ01001175">
    <property type="protein sequence ID" value="OIT31890.1"/>
    <property type="molecule type" value="Genomic_DNA"/>
</dbReference>
<dbReference type="SMR" id="A0A1J6KTX3"/>
<evidence type="ECO:0000256" key="2">
    <source>
        <dbReference type="ARBA" id="ARBA00006722"/>
    </source>
</evidence>
<evidence type="ECO:0000313" key="6">
    <source>
        <dbReference type="EMBL" id="OIT22553.1"/>
    </source>
</evidence>
<sequence>MKSYIVLSLISMAVFFALFNPSLGELKFCPASFTTNGTCDKVDCGDLALFKWAASQIPHSCACSASGSNQSLCTCQIVC</sequence>